<dbReference type="AlphaFoldDB" id="A0A9P9AGP5"/>
<dbReference type="Proteomes" id="UP000777438">
    <property type="component" value="Unassembled WGS sequence"/>
</dbReference>
<feature type="compositionally biased region" description="Basic and acidic residues" evidence="1">
    <location>
        <begin position="8"/>
        <end position="30"/>
    </location>
</feature>
<comment type="caution">
    <text evidence="2">The sequence shown here is derived from an EMBL/GenBank/DDBJ whole genome shotgun (WGS) entry which is preliminary data.</text>
</comment>
<dbReference type="EMBL" id="JAGPYM010000032">
    <property type="protein sequence ID" value="KAH6876880.1"/>
    <property type="molecule type" value="Genomic_DNA"/>
</dbReference>
<protein>
    <submittedName>
        <fullName evidence="2">Uncharacterized protein</fullName>
    </submittedName>
</protein>
<proteinExistence type="predicted"/>
<keyword evidence="3" id="KW-1185">Reference proteome</keyword>
<organism evidence="2 3">
    <name type="scientific">Thelonectria olida</name>
    <dbReference type="NCBI Taxonomy" id="1576542"/>
    <lineage>
        <taxon>Eukaryota</taxon>
        <taxon>Fungi</taxon>
        <taxon>Dikarya</taxon>
        <taxon>Ascomycota</taxon>
        <taxon>Pezizomycotina</taxon>
        <taxon>Sordariomycetes</taxon>
        <taxon>Hypocreomycetidae</taxon>
        <taxon>Hypocreales</taxon>
        <taxon>Nectriaceae</taxon>
        <taxon>Thelonectria</taxon>
    </lineage>
</organism>
<feature type="compositionally biased region" description="Polar residues" evidence="1">
    <location>
        <begin position="67"/>
        <end position="85"/>
    </location>
</feature>
<evidence type="ECO:0000313" key="3">
    <source>
        <dbReference type="Proteomes" id="UP000777438"/>
    </source>
</evidence>
<evidence type="ECO:0000256" key="1">
    <source>
        <dbReference type="SAM" id="MobiDB-lite"/>
    </source>
</evidence>
<evidence type="ECO:0000313" key="2">
    <source>
        <dbReference type="EMBL" id="KAH6876880.1"/>
    </source>
</evidence>
<name>A0A9P9AGP5_9HYPO</name>
<feature type="region of interest" description="Disordered" evidence="1">
    <location>
        <begin position="118"/>
        <end position="143"/>
    </location>
</feature>
<sequence length="179" mass="20143">MVPSTTSKEPEVLRSSEPDKLEVHHEHPKEPQPPSFGAEAGDAPPSSSLQQPLKFPPIPQKKRKRSVTSTNFEGNLTCSQGMTQQKLRNKIDQRIASAAFDKPASGASLRLEAIEELETQRKTRDDREPRTASGPDVKDTHLNRQVVETHDERAPRPKRLRLSDKIYLEYQCRESAPDA</sequence>
<feature type="region of interest" description="Disordered" evidence="1">
    <location>
        <begin position="1"/>
        <end position="85"/>
    </location>
</feature>
<accession>A0A9P9AGP5</accession>
<reference evidence="2 3" key="1">
    <citation type="journal article" date="2021" name="Nat. Commun.">
        <title>Genetic determinants of endophytism in the Arabidopsis root mycobiome.</title>
        <authorList>
            <person name="Mesny F."/>
            <person name="Miyauchi S."/>
            <person name="Thiergart T."/>
            <person name="Pickel B."/>
            <person name="Atanasova L."/>
            <person name="Karlsson M."/>
            <person name="Huettel B."/>
            <person name="Barry K.W."/>
            <person name="Haridas S."/>
            <person name="Chen C."/>
            <person name="Bauer D."/>
            <person name="Andreopoulos W."/>
            <person name="Pangilinan J."/>
            <person name="LaButti K."/>
            <person name="Riley R."/>
            <person name="Lipzen A."/>
            <person name="Clum A."/>
            <person name="Drula E."/>
            <person name="Henrissat B."/>
            <person name="Kohler A."/>
            <person name="Grigoriev I.V."/>
            <person name="Martin F.M."/>
            <person name="Hacquard S."/>
        </authorList>
    </citation>
    <scope>NUCLEOTIDE SEQUENCE [LARGE SCALE GENOMIC DNA]</scope>
    <source>
        <strain evidence="2 3">MPI-CAGE-CH-0241</strain>
    </source>
</reference>
<gene>
    <name evidence="2" type="ORF">B0T10DRAFT_464998</name>
</gene>